<name>A0AAC9LJ80_9FLAO</name>
<keyword evidence="1" id="KW-0732">Signal</keyword>
<feature type="signal peptide" evidence="1">
    <location>
        <begin position="1"/>
        <end position="28"/>
    </location>
</feature>
<sequence length="60" mass="6541">MKSLKLTLVALFSIGLLTAVLPSNEVEATVKTTNQDLSKPDLDLTAFIELKNKRKVPTQG</sequence>
<evidence type="ECO:0000313" key="2">
    <source>
        <dbReference type="EMBL" id="APX99294.1"/>
    </source>
</evidence>
<dbReference type="Proteomes" id="UP000187506">
    <property type="component" value="Chromosome"/>
</dbReference>
<dbReference type="EMBL" id="CP019352">
    <property type="protein sequence ID" value="APX99294.1"/>
    <property type="molecule type" value="Genomic_DNA"/>
</dbReference>
<organism evidence="2 3">
    <name type="scientific">Lacinutrix venerupis</name>
    <dbReference type="NCBI Taxonomy" id="1486034"/>
    <lineage>
        <taxon>Bacteria</taxon>
        <taxon>Pseudomonadati</taxon>
        <taxon>Bacteroidota</taxon>
        <taxon>Flavobacteriia</taxon>
        <taxon>Flavobacteriales</taxon>
        <taxon>Flavobacteriaceae</taxon>
        <taxon>Lacinutrix</taxon>
    </lineage>
</organism>
<gene>
    <name evidence="2" type="ORF">BWR22_02875</name>
</gene>
<feature type="chain" id="PRO_5042017003" evidence="1">
    <location>
        <begin position="29"/>
        <end position="60"/>
    </location>
</feature>
<keyword evidence="3" id="KW-1185">Reference proteome</keyword>
<dbReference type="KEGG" id="lvn:BWR22_02875"/>
<evidence type="ECO:0000313" key="3">
    <source>
        <dbReference type="Proteomes" id="UP000187506"/>
    </source>
</evidence>
<accession>A0AAC9LJ80</accession>
<dbReference type="AlphaFoldDB" id="A0AAC9LJ80"/>
<proteinExistence type="predicted"/>
<evidence type="ECO:0000256" key="1">
    <source>
        <dbReference type="SAM" id="SignalP"/>
    </source>
</evidence>
<protein>
    <submittedName>
        <fullName evidence="2">Uncharacterized protein</fullName>
    </submittedName>
</protein>
<reference evidence="2 3" key="1">
    <citation type="submission" date="2017-01" db="EMBL/GenBank/DDBJ databases">
        <title>Complete genome of Lacinutrix venerupis DOK2-8 isolated from seawater in Dokdo.</title>
        <authorList>
            <person name="Chi W.-J."/>
            <person name="Kim J.H."/>
        </authorList>
    </citation>
    <scope>NUCLEOTIDE SEQUENCE [LARGE SCALE GENOMIC DNA]</scope>
    <source>
        <strain evidence="2 3">DOK2-8</strain>
    </source>
</reference>
<dbReference type="RefSeq" id="WP_076731933.1">
    <property type="nucleotide sequence ID" value="NZ_CP019352.1"/>
</dbReference>